<keyword evidence="2" id="KW-0325">Glycoprotein</keyword>
<keyword evidence="3" id="KW-0472">Membrane</keyword>
<dbReference type="InterPro" id="IPR051755">
    <property type="entry name" value="Ig-like_CS_Receptor"/>
</dbReference>
<dbReference type="InterPro" id="IPR003597">
    <property type="entry name" value="Ig_C1-set"/>
</dbReference>
<evidence type="ECO:0000313" key="7">
    <source>
        <dbReference type="Proteomes" id="UP000028990"/>
    </source>
</evidence>
<dbReference type="FunFam" id="2.60.40.10:FF:001726">
    <property type="entry name" value="Signal-regulatory protein beta 3"/>
    <property type="match status" value="2"/>
</dbReference>
<organism evidence="6 7">
    <name type="scientific">Fukomys damarensis</name>
    <name type="common">Damaraland mole rat</name>
    <name type="synonym">Cryptomys damarensis</name>
    <dbReference type="NCBI Taxonomy" id="885580"/>
    <lineage>
        <taxon>Eukaryota</taxon>
        <taxon>Metazoa</taxon>
        <taxon>Chordata</taxon>
        <taxon>Craniata</taxon>
        <taxon>Vertebrata</taxon>
        <taxon>Euteleostomi</taxon>
        <taxon>Mammalia</taxon>
        <taxon>Eutheria</taxon>
        <taxon>Euarchontoglires</taxon>
        <taxon>Glires</taxon>
        <taxon>Rodentia</taxon>
        <taxon>Hystricomorpha</taxon>
        <taxon>Bathyergidae</taxon>
        <taxon>Fukomys</taxon>
    </lineage>
</organism>
<keyword evidence="3" id="KW-0812">Transmembrane</keyword>
<dbReference type="Pfam" id="PF07654">
    <property type="entry name" value="C1-set"/>
    <property type="match status" value="3"/>
</dbReference>
<protein>
    <submittedName>
        <fullName evidence="6">Tyrosine-protein phosphatase non-receptor type substrate 1</fullName>
    </submittedName>
</protein>
<name>A0A091CQV6_FUKDA</name>
<keyword evidence="4" id="KW-0732">Signal</keyword>
<evidence type="ECO:0000256" key="2">
    <source>
        <dbReference type="ARBA" id="ARBA00023180"/>
    </source>
</evidence>
<proteinExistence type="predicted"/>
<feature type="domain" description="Ig-like" evidence="5">
    <location>
        <begin position="128"/>
        <end position="216"/>
    </location>
</feature>
<dbReference type="InterPro" id="IPR036179">
    <property type="entry name" value="Ig-like_dom_sf"/>
</dbReference>
<dbReference type="SMART" id="SM00407">
    <property type="entry name" value="IGc1"/>
    <property type="match status" value="2"/>
</dbReference>
<dbReference type="AlphaFoldDB" id="A0A091CQV6"/>
<evidence type="ECO:0000259" key="5">
    <source>
        <dbReference type="PROSITE" id="PS50835"/>
    </source>
</evidence>
<reference evidence="6 7" key="1">
    <citation type="submission" date="2013-11" db="EMBL/GenBank/DDBJ databases">
        <title>The Damaraland mole rat (Fukomys damarensis) genome and evolution of African mole rats.</title>
        <authorList>
            <person name="Gladyshev V.N."/>
            <person name="Fang X."/>
        </authorList>
    </citation>
    <scope>NUCLEOTIDE SEQUENCE [LARGE SCALE GENOMIC DNA]</scope>
    <source>
        <tissue evidence="6">Liver</tissue>
    </source>
</reference>
<gene>
    <name evidence="6" type="ORF">H920_18093</name>
</gene>
<dbReference type="STRING" id="885580.ENSFDAP00000003136"/>
<dbReference type="Proteomes" id="UP000028990">
    <property type="component" value="Unassembled WGS sequence"/>
</dbReference>
<keyword evidence="6" id="KW-0675">Receptor</keyword>
<keyword evidence="1" id="KW-1015">Disulfide bond</keyword>
<feature type="signal peptide" evidence="4">
    <location>
        <begin position="1"/>
        <end position="23"/>
    </location>
</feature>
<feature type="chain" id="PRO_5001870960" evidence="4">
    <location>
        <begin position="24"/>
        <end position="531"/>
    </location>
</feature>
<dbReference type="InterPro" id="IPR007110">
    <property type="entry name" value="Ig-like_dom"/>
</dbReference>
<dbReference type="SUPFAM" id="SSF48726">
    <property type="entry name" value="Immunoglobulin"/>
    <property type="match status" value="3"/>
</dbReference>
<sequence>MFPIPGQVLHPLIAILLLQLTAGHPFISLMGPSQRVIPEISEPFNCTAGPFSSEDFNITWFKNSDEHPASAQYLVADNKGNYSITSKAWVTLTRDDVLSQITCEVAHGDLDEPLRMTMNLSQMLYIIPSLNITKSSETHHHQHQKVNLTCHVSHFYPSHLKLIWMKNGHKILEEFPEVTSNLDGTYSLEHMLLEEATLDGCEFACWVVQGDQVPVKAVINVQASSKNNGRMSTERISGNLEGPQQRFEPGTSIQLTYTLSRLRKNHVVVTCLKNNHKLPKPQTKFLPIGDTYNVTSTVSVPLTKDDVFSFVHCKVKQNSTLIFQKNISLSQYLRVPPAVTVSHSPVSSGLVAITCHVQRFYPDNVHLTWLEDCHILKGTEDPIFKNTDGSYTKKSSQLVNTSVQGPERVFTCRVQQEKQPTIQASLILPTALHTIHKSIRSSDSCPLSEEQLVNFFLHCLGCLLALLVISLALQKINTMRSHAAEDLFIKSSPMPMSLRVLLNLISSKFSVSVLIFRSLIHLDFSLVHGKR</sequence>
<keyword evidence="3" id="KW-1133">Transmembrane helix</keyword>
<keyword evidence="7" id="KW-1185">Reference proteome</keyword>
<evidence type="ECO:0000256" key="3">
    <source>
        <dbReference type="SAM" id="Phobius"/>
    </source>
</evidence>
<dbReference type="eggNOG" id="ENOG502S1XD">
    <property type="taxonomic scope" value="Eukaryota"/>
</dbReference>
<dbReference type="InterPro" id="IPR013783">
    <property type="entry name" value="Ig-like_fold"/>
</dbReference>
<feature type="domain" description="Ig-like" evidence="5">
    <location>
        <begin position="25"/>
        <end position="121"/>
    </location>
</feature>
<feature type="domain" description="Ig-like" evidence="5">
    <location>
        <begin position="337"/>
        <end position="423"/>
    </location>
</feature>
<evidence type="ECO:0000313" key="6">
    <source>
        <dbReference type="EMBL" id="KFO20552.1"/>
    </source>
</evidence>
<evidence type="ECO:0000256" key="4">
    <source>
        <dbReference type="SAM" id="SignalP"/>
    </source>
</evidence>
<dbReference type="Gene3D" id="2.60.40.10">
    <property type="entry name" value="Immunoglobulins"/>
    <property type="match status" value="4"/>
</dbReference>
<dbReference type="EMBL" id="KN124706">
    <property type="protein sequence ID" value="KFO20552.1"/>
    <property type="molecule type" value="Genomic_DNA"/>
</dbReference>
<feature type="transmembrane region" description="Helical" evidence="3">
    <location>
        <begin position="452"/>
        <end position="473"/>
    </location>
</feature>
<dbReference type="PANTHER" id="PTHR19971">
    <property type="entry name" value="SIGNAL-REGULATORY PROTEIN BETA"/>
    <property type="match status" value="1"/>
</dbReference>
<evidence type="ECO:0000256" key="1">
    <source>
        <dbReference type="ARBA" id="ARBA00023157"/>
    </source>
</evidence>
<dbReference type="PROSITE" id="PS50835">
    <property type="entry name" value="IG_LIKE"/>
    <property type="match status" value="3"/>
</dbReference>
<accession>A0A091CQV6</accession>